<name>A0A822XRJ7_NELNU</name>
<accession>A0A822XRJ7</accession>
<comment type="caution">
    <text evidence="2">The sequence shown here is derived from an EMBL/GenBank/DDBJ whole genome shotgun (WGS) entry which is preliminary data.</text>
</comment>
<evidence type="ECO:0000256" key="1">
    <source>
        <dbReference type="SAM" id="MobiDB-lite"/>
    </source>
</evidence>
<feature type="compositionally biased region" description="Acidic residues" evidence="1">
    <location>
        <begin position="47"/>
        <end position="65"/>
    </location>
</feature>
<feature type="region of interest" description="Disordered" evidence="1">
    <location>
        <begin position="1"/>
        <end position="27"/>
    </location>
</feature>
<feature type="region of interest" description="Disordered" evidence="1">
    <location>
        <begin position="40"/>
        <end position="71"/>
    </location>
</feature>
<dbReference type="Proteomes" id="UP000607653">
    <property type="component" value="Unassembled WGS sequence"/>
</dbReference>
<protein>
    <submittedName>
        <fullName evidence="2">Uncharacterized protein</fullName>
    </submittedName>
</protein>
<keyword evidence="3" id="KW-1185">Reference proteome</keyword>
<organism evidence="2 3">
    <name type="scientific">Nelumbo nucifera</name>
    <name type="common">Sacred lotus</name>
    <dbReference type="NCBI Taxonomy" id="4432"/>
    <lineage>
        <taxon>Eukaryota</taxon>
        <taxon>Viridiplantae</taxon>
        <taxon>Streptophyta</taxon>
        <taxon>Embryophyta</taxon>
        <taxon>Tracheophyta</taxon>
        <taxon>Spermatophyta</taxon>
        <taxon>Magnoliopsida</taxon>
        <taxon>Proteales</taxon>
        <taxon>Nelumbonaceae</taxon>
        <taxon>Nelumbo</taxon>
    </lineage>
</organism>
<dbReference type="PANTHER" id="PTHR47512">
    <property type="entry name" value="EXPRESSED PROTEIN"/>
    <property type="match status" value="1"/>
</dbReference>
<dbReference type="EMBL" id="DUZY01000001">
    <property type="protein sequence ID" value="DAD22947.1"/>
    <property type="molecule type" value="Genomic_DNA"/>
</dbReference>
<evidence type="ECO:0000313" key="2">
    <source>
        <dbReference type="EMBL" id="DAD22947.1"/>
    </source>
</evidence>
<reference evidence="2 3" key="1">
    <citation type="journal article" date="2020" name="Mol. Biol. Evol.">
        <title>Distinct Expression and Methylation Patterns for Genes with Different Fates following a Single Whole-Genome Duplication in Flowering Plants.</title>
        <authorList>
            <person name="Shi T."/>
            <person name="Rahmani R.S."/>
            <person name="Gugger P.F."/>
            <person name="Wang M."/>
            <person name="Li H."/>
            <person name="Zhang Y."/>
            <person name="Li Z."/>
            <person name="Wang Q."/>
            <person name="Van de Peer Y."/>
            <person name="Marchal K."/>
            <person name="Chen J."/>
        </authorList>
    </citation>
    <scope>NUCLEOTIDE SEQUENCE [LARGE SCALE GENOMIC DNA]</scope>
    <source>
        <tissue evidence="2">Leaf</tissue>
    </source>
</reference>
<dbReference type="PANTHER" id="PTHR47512:SF3">
    <property type="entry name" value="CHALCONE-FLAVONONE ISOMERASE FAMILY PROTEIN"/>
    <property type="match status" value="1"/>
</dbReference>
<feature type="compositionally biased region" description="Polar residues" evidence="1">
    <location>
        <begin position="1"/>
        <end position="11"/>
    </location>
</feature>
<proteinExistence type="predicted"/>
<sequence length="130" mass="15011">MLISSVLTYQEGSDDYPEKSIDENDSSVWSFQANASSIKKDYKGEDINEEDDVDEEEDYNGEEEDGKIGPFVDELGEGLSKMNVREKKMLKFTRKLTRFVYNSDDEIEGEEEVTEMSSLQLHPMEIQVRH</sequence>
<dbReference type="AlphaFoldDB" id="A0A822XRJ7"/>
<evidence type="ECO:0000313" key="3">
    <source>
        <dbReference type="Proteomes" id="UP000607653"/>
    </source>
</evidence>
<gene>
    <name evidence="2" type="ORF">HUJ06_024410</name>
</gene>